<sequence length="203" mass="22261">MRLAVILLSALASVMAIKEAPTQLQVGIKKRVPAEECKVRSNNGDELSMHYTGTLFDTGVKFDSSLDRNQPFVFTLGQGQVIKGWDQGLLNMCIGEKRKLVIPPSYGYGDRGAGGVIPGGATLVFEVELLDINKAKQFSQDAFLKNDNTDRSDTFVNFTSPSFILSTALIVGLFLVVFKLARKQDIDEAKKAAAKKTDEKEKK</sequence>
<dbReference type="EMBL" id="LUGH01000001">
    <property type="protein sequence ID" value="OBZ91921.1"/>
    <property type="molecule type" value="Genomic_DNA"/>
</dbReference>
<dbReference type="InterPro" id="IPR001179">
    <property type="entry name" value="PPIase_FKBP_dom"/>
</dbReference>
<evidence type="ECO:0000259" key="8">
    <source>
        <dbReference type="PROSITE" id="PS50059"/>
    </source>
</evidence>
<keyword evidence="6" id="KW-1133">Transmembrane helix</keyword>
<feature type="signal peptide" evidence="7">
    <location>
        <begin position="1"/>
        <end position="16"/>
    </location>
</feature>
<comment type="catalytic activity">
    <reaction evidence="1 5">
        <text>[protein]-peptidylproline (omega=180) = [protein]-peptidylproline (omega=0)</text>
        <dbReference type="Rhea" id="RHEA:16237"/>
        <dbReference type="Rhea" id="RHEA-COMP:10747"/>
        <dbReference type="Rhea" id="RHEA-COMP:10748"/>
        <dbReference type="ChEBI" id="CHEBI:83833"/>
        <dbReference type="ChEBI" id="CHEBI:83834"/>
        <dbReference type="EC" id="5.2.1.8"/>
    </reaction>
</comment>
<gene>
    <name evidence="9" type="ORF">A0J61_00006</name>
</gene>
<comment type="caution">
    <text evidence="9">The sequence shown here is derived from an EMBL/GenBank/DDBJ whole genome shotgun (WGS) entry which is preliminary data.</text>
</comment>
<dbReference type="Pfam" id="PF00254">
    <property type="entry name" value="FKBP_C"/>
    <property type="match status" value="1"/>
</dbReference>
<evidence type="ECO:0000256" key="1">
    <source>
        <dbReference type="ARBA" id="ARBA00000971"/>
    </source>
</evidence>
<keyword evidence="3 5" id="KW-0697">Rotamase</keyword>
<dbReference type="GO" id="GO:0003755">
    <property type="term" value="F:peptidyl-prolyl cis-trans isomerase activity"/>
    <property type="evidence" value="ECO:0007669"/>
    <property type="project" value="UniProtKB-KW"/>
</dbReference>
<dbReference type="InterPro" id="IPR044609">
    <property type="entry name" value="FKBP2/11"/>
</dbReference>
<dbReference type="SUPFAM" id="SSF54534">
    <property type="entry name" value="FKBP-like"/>
    <property type="match status" value="1"/>
</dbReference>
<dbReference type="GO" id="GO:0005783">
    <property type="term" value="C:endoplasmic reticulum"/>
    <property type="evidence" value="ECO:0007669"/>
    <property type="project" value="TreeGrafter"/>
</dbReference>
<dbReference type="AlphaFoldDB" id="A0A1C7NS00"/>
<evidence type="ECO:0000256" key="4">
    <source>
        <dbReference type="ARBA" id="ARBA00023235"/>
    </source>
</evidence>
<evidence type="ECO:0000256" key="2">
    <source>
        <dbReference type="ARBA" id="ARBA00013194"/>
    </source>
</evidence>
<reference evidence="9 10" key="1">
    <citation type="submission" date="2016-03" db="EMBL/GenBank/DDBJ databases">
        <title>Choanephora cucurbitarum.</title>
        <authorList>
            <person name="Min B."/>
            <person name="Park H."/>
            <person name="Park J.-H."/>
            <person name="Shin H.-D."/>
            <person name="Choi I.-G."/>
        </authorList>
    </citation>
    <scope>NUCLEOTIDE SEQUENCE [LARGE SCALE GENOMIC DNA]</scope>
    <source>
        <strain evidence="9 10">KUS-F28377</strain>
    </source>
</reference>
<keyword evidence="4 5" id="KW-0413">Isomerase</keyword>
<feature type="chain" id="PRO_5008889859" description="peptidylprolyl isomerase" evidence="7">
    <location>
        <begin position="17"/>
        <end position="203"/>
    </location>
</feature>
<accession>A0A1C7NS00</accession>
<evidence type="ECO:0000256" key="7">
    <source>
        <dbReference type="SAM" id="SignalP"/>
    </source>
</evidence>
<dbReference type="PANTHER" id="PTHR45779">
    <property type="entry name" value="PEPTIDYLPROLYL ISOMERASE"/>
    <property type="match status" value="1"/>
</dbReference>
<keyword evidence="6" id="KW-0472">Membrane</keyword>
<keyword evidence="7" id="KW-0732">Signal</keyword>
<evidence type="ECO:0000313" key="9">
    <source>
        <dbReference type="EMBL" id="OBZ91921.1"/>
    </source>
</evidence>
<dbReference type="FunFam" id="3.10.50.40:FF:000006">
    <property type="entry name" value="Peptidyl-prolyl cis-trans isomerase"/>
    <property type="match status" value="1"/>
</dbReference>
<organism evidence="9 10">
    <name type="scientific">Choanephora cucurbitarum</name>
    <dbReference type="NCBI Taxonomy" id="101091"/>
    <lineage>
        <taxon>Eukaryota</taxon>
        <taxon>Fungi</taxon>
        <taxon>Fungi incertae sedis</taxon>
        <taxon>Mucoromycota</taxon>
        <taxon>Mucoromycotina</taxon>
        <taxon>Mucoromycetes</taxon>
        <taxon>Mucorales</taxon>
        <taxon>Mucorineae</taxon>
        <taxon>Choanephoraceae</taxon>
        <taxon>Choanephoroideae</taxon>
        <taxon>Choanephora</taxon>
    </lineage>
</organism>
<dbReference type="OrthoDB" id="1902587at2759"/>
<dbReference type="STRING" id="101091.A0A1C7NS00"/>
<feature type="domain" description="PPIase FKBP-type" evidence="8">
    <location>
        <begin position="44"/>
        <end position="133"/>
    </location>
</feature>
<dbReference type="InterPro" id="IPR046357">
    <property type="entry name" value="PPIase_dom_sf"/>
</dbReference>
<protein>
    <recommendedName>
        <fullName evidence="2 5">peptidylprolyl isomerase</fullName>
        <ecNumber evidence="2 5">5.2.1.8</ecNumber>
    </recommendedName>
</protein>
<evidence type="ECO:0000313" key="10">
    <source>
        <dbReference type="Proteomes" id="UP000093000"/>
    </source>
</evidence>
<dbReference type="PANTHER" id="PTHR45779:SF7">
    <property type="entry name" value="PEPTIDYLPROLYL ISOMERASE"/>
    <property type="match status" value="1"/>
</dbReference>
<dbReference type="PROSITE" id="PS50059">
    <property type="entry name" value="FKBP_PPIASE"/>
    <property type="match status" value="1"/>
</dbReference>
<dbReference type="Gene3D" id="3.10.50.40">
    <property type="match status" value="1"/>
</dbReference>
<dbReference type="InParanoid" id="A0A1C7NS00"/>
<evidence type="ECO:0000256" key="6">
    <source>
        <dbReference type="SAM" id="Phobius"/>
    </source>
</evidence>
<dbReference type="EC" id="5.2.1.8" evidence="2 5"/>
<proteinExistence type="predicted"/>
<keyword evidence="10" id="KW-1185">Reference proteome</keyword>
<name>A0A1C7NS00_9FUNG</name>
<evidence type="ECO:0000256" key="5">
    <source>
        <dbReference type="PROSITE-ProRule" id="PRU00277"/>
    </source>
</evidence>
<keyword evidence="6" id="KW-0812">Transmembrane</keyword>
<evidence type="ECO:0000256" key="3">
    <source>
        <dbReference type="ARBA" id="ARBA00023110"/>
    </source>
</evidence>
<dbReference type="Proteomes" id="UP000093000">
    <property type="component" value="Unassembled WGS sequence"/>
</dbReference>
<feature type="transmembrane region" description="Helical" evidence="6">
    <location>
        <begin position="163"/>
        <end position="181"/>
    </location>
</feature>